<reference evidence="8" key="1">
    <citation type="submission" date="2021-07" db="EMBL/GenBank/DDBJ databases">
        <authorList>
            <person name="Branca A.L. A."/>
        </authorList>
    </citation>
    <scope>NUCLEOTIDE SEQUENCE</scope>
</reference>
<keyword evidence="3 7" id="KW-0812">Transmembrane</keyword>
<feature type="transmembrane region" description="Helical" evidence="7">
    <location>
        <begin position="156"/>
        <end position="176"/>
    </location>
</feature>
<keyword evidence="2" id="KW-0813">Transport</keyword>
<evidence type="ECO:0000256" key="2">
    <source>
        <dbReference type="ARBA" id="ARBA00022448"/>
    </source>
</evidence>
<dbReference type="EMBL" id="CAJVPG010000288">
    <property type="protein sequence ID" value="CAG8388534.1"/>
    <property type="molecule type" value="Genomic_DNA"/>
</dbReference>
<protein>
    <recommendedName>
        <fullName evidence="10">Amino acid/polyamine transporter I</fullName>
    </recommendedName>
</protein>
<accession>A0A9W4JF45</accession>
<dbReference type="GO" id="GO:0022857">
    <property type="term" value="F:transmembrane transporter activity"/>
    <property type="evidence" value="ECO:0007669"/>
    <property type="project" value="InterPro"/>
</dbReference>
<feature type="transmembrane region" description="Helical" evidence="7">
    <location>
        <begin position="469"/>
        <end position="491"/>
    </location>
</feature>
<sequence>MTTEPKTANSTHFPGDSSGDERDNVHLERLGKKPVLKRTFGVWAVLGLSCTVLGTWEGLLGGGSAGAVYAFIFAWTGTACCFSVLAELASMAPTSGGQYHWCAMLAPISCMKFLSYVTGWTSVIGWQTALAAAAHLAGTQIQGVAILVYSNYEAKAWHGTLVMWASLLFAVAINLVGGKLLPRLEQGILVLHILGCLAIIIPITILADHRSKREVFTEFLNGGEWPTQGLSWFVGLSGCAFSFAGGDSVVHMAEEIHNAAIVLPRAIMLSALINGILGFSMLIAILFCMGSIQDALHSPTGYPFIEIFFHSTGSTTGAVLLCTIVLLISMFGVMGMIAAASRQFWSFSRDRAIPGWRLWVKVSQIVVESIWAVAYLIQVLPSNRIPIYSILIITAVAWLLCLINIGSEVALQDILSIAVSAIYLSYLMVASLLLYRRCKGQIYSQNEGDGAINVPGARLVWGPFHLPGAIGTIINAYAIIYIIIVVFFSFWPPHISPTVTTMNFSVVGTFGTIILAIGYYLIRARHVYTGPVLETTS</sequence>
<dbReference type="GO" id="GO:0016020">
    <property type="term" value="C:membrane"/>
    <property type="evidence" value="ECO:0007669"/>
    <property type="project" value="UniProtKB-SubCell"/>
</dbReference>
<dbReference type="OrthoDB" id="18234at2759"/>
<evidence type="ECO:0000256" key="7">
    <source>
        <dbReference type="SAM" id="Phobius"/>
    </source>
</evidence>
<feature type="transmembrane region" description="Helical" evidence="7">
    <location>
        <begin position="129"/>
        <end position="150"/>
    </location>
</feature>
<comment type="subcellular location">
    <subcellularLocation>
        <location evidence="1">Membrane</location>
        <topology evidence="1">Multi-pass membrane protein</topology>
    </subcellularLocation>
</comment>
<organism evidence="8 9">
    <name type="scientific">Penicillium salamii</name>
    <dbReference type="NCBI Taxonomy" id="1612424"/>
    <lineage>
        <taxon>Eukaryota</taxon>
        <taxon>Fungi</taxon>
        <taxon>Dikarya</taxon>
        <taxon>Ascomycota</taxon>
        <taxon>Pezizomycotina</taxon>
        <taxon>Eurotiomycetes</taxon>
        <taxon>Eurotiomycetidae</taxon>
        <taxon>Eurotiales</taxon>
        <taxon>Aspergillaceae</taxon>
        <taxon>Penicillium</taxon>
    </lineage>
</organism>
<feature type="transmembrane region" description="Helical" evidence="7">
    <location>
        <begin position="271"/>
        <end position="292"/>
    </location>
</feature>
<feature type="compositionally biased region" description="Polar residues" evidence="6">
    <location>
        <begin position="1"/>
        <end position="12"/>
    </location>
</feature>
<feature type="transmembrane region" description="Helical" evidence="7">
    <location>
        <begin position="40"/>
        <end position="60"/>
    </location>
</feature>
<comment type="caution">
    <text evidence="8">The sequence shown here is derived from an EMBL/GenBank/DDBJ whole genome shotgun (WGS) entry which is preliminary data.</text>
</comment>
<evidence type="ECO:0008006" key="10">
    <source>
        <dbReference type="Google" id="ProtNLM"/>
    </source>
</evidence>
<feature type="transmembrane region" description="Helical" evidence="7">
    <location>
        <begin position="67"/>
        <end position="86"/>
    </location>
</feature>
<evidence type="ECO:0000256" key="3">
    <source>
        <dbReference type="ARBA" id="ARBA00022692"/>
    </source>
</evidence>
<keyword evidence="4 7" id="KW-1133">Transmembrane helix</keyword>
<evidence type="ECO:0000256" key="4">
    <source>
        <dbReference type="ARBA" id="ARBA00022989"/>
    </source>
</evidence>
<evidence type="ECO:0000313" key="8">
    <source>
        <dbReference type="EMBL" id="CAG8388534.1"/>
    </source>
</evidence>
<dbReference type="Gene3D" id="1.20.1740.10">
    <property type="entry name" value="Amino acid/polyamine transporter I"/>
    <property type="match status" value="1"/>
</dbReference>
<evidence type="ECO:0000313" key="9">
    <source>
        <dbReference type="Proteomes" id="UP001152649"/>
    </source>
</evidence>
<name>A0A9W4JF45_9EURO</name>
<feature type="transmembrane region" description="Helical" evidence="7">
    <location>
        <begin position="318"/>
        <end position="338"/>
    </location>
</feature>
<feature type="transmembrane region" description="Helical" evidence="7">
    <location>
        <begin position="385"/>
        <end position="403"/>
    </location>
</feature>
<dbReference type="PANTHER" id="PTHR45649:SF25">
    <property type="entry name" value="TRANSPORTER, PUTATIVE (EUROFUNG)-RELATED"/>
    <property type="match status" value="1"/>
</dbReference>
<evidence type="ECO:0000256" key="1">
    <source>
        <dbReference type="ARBA" id="ARBA00004141"/>
    </source>
</evidence>
<keyword evidence="5 7" id="KW-0472">Membrane</keyword>
<feature type="transmembrane region" description="Helical" evidence="7">
    <location>
        <begin position="98"/>
        <end position="117"/>
    </location>
</feature>
<dbReference type="Proteomes" id="UP001152649">
    <property type="component" value="Unassembled WGS sequence"/>
</dbReference>
<feature type="region of interest" description="Disordered" evidence="6">
    <location>
        <begin position="1"/>
        <end position="23"/>
    </location>
</feature>
<feature type="transmembrane region" description="Helical" evidence="7">
    <location>
        <begin position="415"/>
        <end position="435"/>
    </location>
</feature>
<feature type="transmembrane region" description="Helical" evidence="7">
    <location>
        <begin position="358"/>
        <end position="379"/>
    </location>
</feature>
<keyword evidence="9" id="KW-1185">Reference proteome</keyword>
<gene>
    <name evidence="8" type="ORF">PSALAMII_LOCUS6494</name>
</gene>
<dbReference type="PANTHER" id="PTHR45649">
    <property type="entry name" value="AMINO-ACID PERMEASE BAT1"/>
    <property type="match status" value="1"/>
</dbReference>
<feature type="transmembrane region" description="Helical" evidence="7">
    <location>
        <begin position="503"/>
        <end position="522"/>
    </location>
</feature>
<dbReference type="Pfam" id="PF13520">
    <property type="entry name" value="AA_permease_2"/>
    <property type="match status" value="1"/>
</dbReference>
<dbReference type="AlphaFoldDB" id="A0A9W4JF45"/>
<dbReference type="InterPro" id="IPR002293">
    <property type="entry name" value="AA/rel_permease1"/>
</dbReference>
<feature type="transmembrane region" description="Helical" evidence="7">
    <location>
        <begin position="188"/>
        <end position="209"/>
    </location>
</feature>
<proteinExistence type="predicted"/>
<evidence type="ECO:0000256" key="5">
    <source>
        <dbReference type="ARBA" id="ARBA00023136"/>
    </source>
</evidence>
<evidence type="ECO:0000256" key="6">
    <source>
        <dbReference type="SAM" id="MobiDB-lite"/>
    </source>
</evidence>